<accession>A0ABQ8Z923</accession>
<keyword evidence="8" id="KW-1185">Reference proteome</keyword>
<evidence type="ECO:0000256" key="3">
    <source>
        <dbReference type="ARBA" id="ARBA00022737"/>
    </source>
</evidence>
<organism evidence="7 8">
    <name type="scientific">Anaeramoeba flamelloides</name>
    <dbReference type="NCBI Taxonomy" id="1746091"/>
    <lineage>
        <taxon>Eukaryota</taxon>
        <taxon>Metamonada</taxon>
        <taxon>Anaeramoebidae</taxon>
        <taxon>Anaeramoeba</taxon>
    </lineage>
</organism>
<protein>
    <recommendedName>
        <fullName evidence="5">Importin subunit alpha</fullName>
    </recommendedName>
</protein>
<keyword evidence="2 5" id="KW-0813">Transport</keyword>
<dbReference type="InterPro" id="IPR024931">
    <property type="entry name" value="Importin_alpha"/>
</dbReference>
<reference evidence="7" key="1">
    <citation type="submission" date="2022-08" db="EMBL/GenBank/DDBJ databases">
        <title>Novel sulfate-reducing endosymbionts in the free-living metamonad Anaeramoeba.</title>
        <authorList>
            <person name="Jerlstrom-Hultqvist J."/>
            <person name="Cepicka I."/>
            <person name="Gallot-Lavallee L."/>
            <person name="Salas-Leiva D."/>
            <person name="Curtis B.A."/>
            <person name="Zahonova K."/>
            <person name="Pipaliya S."/>
            <person name="Dacks J."/>
            <person name="Roger A.J."/>
        </authorList>
    </citation>
    <scope>NUCLEOTIDE SEQUENCE</scope>
    <source>
        <strain evidence="7">Schooner1</strain>
    </source>
</reference>
<proteinExistence type="inferred from homology"/>
<evidence type="ECO:0000256" key="6">
    <source>
        <dbReference type="PROSITE-ProRule" id="PRU00259"/>
    </source>
</evidence>
<dbReference type="PANTHER" id="PTHR23316">
    <property type="entry name" value="IMPORTIN ALPHA"/>
    <property type="match status" value="1"/>
</dbReference>
<dbReference type="PIRSF" id="PIRSF005673">
    <property type="entry name" value="Importin_alpha"/>
    <property type="match status" value="1"/>
</dbReference>
<evidence type="ECO:0000256" key="2">
    <source>
        <dbReference type="ARBA" id="ARBA00022448"/>
    </source>
</evidence>
<evidence type="ECO:0000256" key="5">
    <source>
        <dbReference type="PIRNR" id="PIRNR005673"/>
    </source>
</evidence>
<dbReference type="Pfam" id="PF00514">
    <property type="entry name" value="Arm"/>
    <property type="match status" value="1"/>
</dbReference>
<keyword evidence="3" id="KW-0677">Repeat</keyword>
<dbReference type="SUPFAM" id="SSF48371">
    <property type="entry name" value="ARM repeat"/>
    <property type="match status" value="1"/>
</dbReference>
<sequence>MRQQTLEPFILSLVIKELIQSFFSRLILCKMSGFDKKLKQRKETFKKRTDQEQSMNKRIESTIQISKLNREKLLNQKRLNDFTLRSLTETHDLGLNLEQMIGKIPQYINLGEQTSIEQKKSSLIQLRKYMCHPTPPIEAIVAYGFFEEVKNILRFENNFDLIFESMKCLAIICEKSTNYIKYLFDDGFLVLILEFLKQENHNLIEISLLCLGFILKNNIQYRDFFFENGYLPNILLLFENYSQANIQRTNSWVITILCQDKKKERKEIIGSILPCLITLLDSQNIEVLADVCLSLYSITRNIKNIPSVIKLGTIPKLVNLLLQNNTTIQSGSLSVLSNIVSKTDLYIQILLESNILSTFIHLLHSTKSQTFKSEILFVLSNICTCNEQQMQWIIESDLLNQLLNILSKIVPIHSVYVEASWIISNMIANSNSEQLEYIIKCGGLEFLAKSLSSTIIDYDLIHPCLSATRKLIKKNNPKNLQFLEELEVFQRIEILFQNKNPQIQKKVGKILELYSKNVKNEIFTEEND</sequence>
<dbReference type="Proteomes" id="UP001150062">
    <property type="component" value="Unassembled WGS sequence"/>
</dbReference>
<keyword evidence="4 5" id="KW-0653">Protein transport</keyword>
<dbReference type="SMART" id="SM00185">
    <property type="entry name" value="ARM"/>
    <property type="match status" value="4"/>
</dbReference>
<feature type="repeat" description="ARM" evidence="6">
    <location>
        <begin position="312"/>
        <end position="339"/>
    </location>
</feature>
<evidence type="ECO:0000256" key="1">
    <source>
        <dbReference type="ARBA" id="ARBA00010394"/>
    </source>
</evidence>
<dbReference type="Gene3D" id="1.25.10.10">
    <property type="entry name" value="Leucine-rich Repeat Variant"/>
    <property type="match status" value="1"/>
</dbReference>
<comment type="similarity">
    <text evidence="1 5">Belongs to the importin alpha family.</text>
</comment>
<dbReference type="PROSITE" id="PS50176">
    <property type="entry name" value="ARM_REPEAT"/>
    <property type="match status" value="1"/>
</dbReference>
<evidence type="ECO:0000313" key="8">
    <source>
        <dbReference type="Proteomes" id="UP001150062"/>
    </source>
</evidence>
<name>A0ABQ8Z923_9EUKA</name>
<gene>
    <name evidence="7" type="ORF">M0813_01437</name>
</gene>
<dbReference type="InterPro" id="IPR011989">
    <property type="entry name" value="ARM-like"/>
</dbReference>
<dbReference type="InterPro" id="IPR016024">
    <property type="entry name" value="ARM-type_fold"/>
</dbReference>
<dbReference type="EMBL" id="JAOAOG010000032">
    <property type="protein sequence ID" value="KAJ6253388.1"/>
    <property type="molecule type" value="Genomic_DNA"/>
</dbReference>
<evidence type="ECO:0000313" key="7">
    <source>
        <dbReference type="EMBL" id="KAJ6253388.1"/>
    </source>
</evidence>
<dbReference type="InterPro" id="IPR000225">
    <property type="entry name" value="Armadillo"/>
</dbReference>
<evidence type="ECO:0000256" key="4">
    <source>
        <dbReference type="ARBA" id="ARBA00022927"/>
    </source>
</evidence>
<comment type="caution">
    <text evidence="7">The sequence shown here is derived from an EMBL/GenBank/DDBJ whole genome shotgun (WGS) entry which is preliminary data.</text>
</comment>